<sequence length="54" mass="5985">ATSITGLALRVFRGPLVFDQDQQTQRVYDSTIKSSATLWTKTRLVTSDAVESPQ</sequence>
<evidence type="ECO:0000313" key="1">
    <source>
        <dbReference type="EMBL" id="CAG8807928.1"/>
    </source>
</evidence>
<feature type="non-terminal residue" evidence="1">
    <location>
        <position position="1"/>
    </location>
</feature>
<organism evidence="1 2">
    <name type="scientific">Racocetra persica</name>
    <dbReference type="NCBI Taxonomy" id="160502"/>
    <lineage>
        <taxon>Eukaryota</taxon>
        <taxon>Fungi</taxon>
        <taxon>Fungi incertae sedis</taxon>
        <taxon>Mucoromycota</taxon>
        <taxon>Glomeromycotina</taxon>
        <taxon>Glomeromycetes</taxon>
        <taxon>Diversisporales</taxon>
        <taxon>Gigasporaceae</taxon>
        <taxon>Racocetra</taxon>
    </lineage>
</organism>
<keyword evidence="2" id="KW-1185">Reference proteome</keyword>
<evidence type="ECO:0000313" key="2">
    <source>
        <dbReference type="Proteomes" id="UP000789920"/>
    </source>
</evidence>
<proteinExistence type="predicted"/>
<gene>
    <name evidence="1" type="ORF">RPERSI_LOCUS22495</name>
</gene>
<accession>A0ACA9RST7</accession>
<dbReference type="EMBL" id="CAJVQC010068220">
    <property type="protein sequence ID" value="CAG8807928.1"/>
    <property type="molecule type" value="Genomic_DNA"/>
</dbReference>
<dbReference type="Proteomes" id="UP000789920">
    <property type="component" value="Unassembled WGS sequence"/>
</dbReference>
<name>A0ACA9RST7_9GLOM</name>
<reference evidence="1" key="1">
    <citation type="submission" date="2021-06" db="EMBL/GenBank/DDBJ databases">
        <authorList>
            <person name="Kallberg Y."/>
            <person name="Tangrot J."/>
            <person name="Rosling A."/>
        </authorList>
    </citation>
    <scope>NUCLEOTIDE SEQUENCE</scope>
    <source>
        <strain evidence="1">MA461A</strain>
    </source>
</reference>
<comment type="caution">
    <text evidence="1">The sequence shown here is derived from an EMBL/GenBank/DDBJ whole genome shotgun (WGS) entry which is preliminary data.</text>
</comment>
<protein>
    <submittedName>
        <fullName evidence="1">24601_t:CDS:1</fullName>
    </submittedName>
</protein>